<keyword evidence="2" id="KW-1185">Reference proteome</keyword>
<sequence>MIREVERRKFKDIKTMKEEGDKIKKIISDDKKFLGAFEEKLHSDTDTCVKDFKTVSSYKKNKTKFSFTALRPPIFVRHDIHGLQDIFGKLKDQTEKIRVVDGKKYNPGGEPIQNPDYKLAPVGTFVNIGTVPTPVGTSVNISTDVISEIKPGRRSWSVCAFGDKEAWCGSRFGSGKDLVLIQTNGTIKKKVNLDHPLHDITVTSSGDVIFTESGGHTIKKYSSDKVTIVANDLSPYQTKGLCLTSEQNILVCLYNGWDDTKVVKMSINGQIKQTIQYNKQNKPLFSNPMFVTENINGDVCVVNDYSAVVVVNKDGQFRFNYSELGKSTHPIDYCSGIACDKLGYILISDVSNSRIHQIDSDGKFVQFVLTEQHGIVNPLGLSIDDKGQLWVCNNFCKEVRVYKYRS</sequence>
<organism evidence="1 2">
    <name type="scientific">Tegillarca granosa</name>
    <name type="common">Malaysian cockle</name>
    <name type="synonym">Anadara granosa</name>
    <dbReference type="NCBI Taxonomy" id="220873"/>
    <lineage>
        <taxon>Eukaryota</taxon>
        <taxon>Metazoa</taxon>
        <taxon>Spiralia</taxon>
        <taxon>Lophotrochozoa</taxon>
        <taxon>Mollusca</taxon>
        <taxon>Bivalvia</taxon>
        <taxon>Autobranchia</taxon>
        <taxon>Pteriomorphia</taxon>
        <taxon>Arcoida</taxon>
        <taxon>Arcoidea</taxon>
        <taxon>Arcidae</taxon>
        <taxon>Tegillarca</taxon>
    </lineage>
</organism>
<dbReference type="InterPro" id="IPR011042">
    <property type="entry name" value="6-blade_b-propeller_TolB-like"/>
</dbReference>
<dbReference type="SUPFAM" id="SSF101898">
    <property type="entry name" value="NHL repeat"/>
    <property type="match status" value="1"/>
</dbReference>
<dbReference type="PANTHER" id="PTHR24104:SF25">
    <property type="entry name" value="PROTEIN LIN-41"/>
    <property type="match status" value="1"/>
</dbReference>
<dbReference type="Proteomes" id="UP001217089">
    <property type="component" value="Unassembled WGS sequence"/>
</dbReference>
<dbReference type="PANTHER" id="PTHR24104">
    <property type="entry name" value="E3 UBIQUITIN-PROTEIN LIGASE NHLRC1-RELATED"/>
    <property type="match status" value="1"/>
</dbReference>
<name>A0ABQ9E2W0_TEGGR</name>
<evidence type="ECO:0008006" key="3">
    <source>
        <dbReference type="Google" id="ProtNLM"/>
    </source>
</evidence>
<dbReference type="EMBL" id="JARBDR010000923">
    <property type="protein sequence ID" value="KAJ8297835.1"/>
    <property type="molecule type" value="Genomic_DNA"/>
</dbReference>
<dbReference type="InterPro" id="IPR050952">
    <property type="entry name" value="TRIM-NHL_E3_ligases"/>
</dbReference>
<evidence type="ECO:0000313" key="1">
    <source>
        <dbReference type="EMBL" id="KAJ8297835.1"/>
    </source>
</evidence>
<proteinExistence type="predicted"/>
<accession>A0ABQ9E2W0</accession>
<evidence type="ECO:0000313" key="2">
    <source>
        <dbReference type="Proteomes" id="UP001217089"/>
    </source>
</evidence>
<comment type="caution">
    <text evidence="1">The sequence shown here is derived from an EMBL/GenBank/DDBJ whole genome shotgun (WGS) entry which is preliminary data.</text>
</comment>
<reference evidence="1 2" key="1">
    <citation type="submission" date="2022-12" db="EMBL/GenBank/DDBJ databases">
        <title>Chromosome-level genome of Tegillarca granosa.</title>
        <authorList>
            <person name="Kim J."/>
        </authorList>
    </citation>
    <scope>NUCLEOTIDE SEQUENCE [LARGE SCALE GENOMIC DNA]</scope>
    <source>
        <strain evidence="1">Teg-2019</strain>
        <tissue evidence="1">Adductor muscle</tissue>
    </source>
</reference>
<protein>
    <recommendedName>
        <fullName evidence="3">Tripartite motif-containing protein 2</fullName>
    </recommendedName>
</protein>
<gene>
    <name evidence="1" type="ORF">KUTeg_024366</name>
</gene>
<dbReference type="Gene3D" id="2.120.10.30">
    <property type="entry name" value="TolB, C-terminal domain"/>
    <property type="match status" value="1"/>
</dbReference>